<accession>A0ABT0BN67</accession>
<evidence type="ECO:0008006" key="4">
    <source>
        <dbReference type="Google" id="ProtNLM"/>
    </source>
</evidence>
<feature type="region of interest" description="Disordered" evidence="1">
    <location>
        <begin position="233"/>
        <end position="258"/>
    </location>
</feature>
<comment type="caution">
    <text evidence="2">The sequence shown here is derived from an EMBL/GenBank/DDBJ whole genome shotgun (WGS) entry which is preliminary data.</text>
</comment>
<evidence type="ECO:0000256" key="1">
    <source>
        <dbReference type="SAM" id="MobiDB-lite"/>
    </source>
</evidence>
<evidence type="ECO:0000313" key="3">
    <source>
        <dbReference type="Proteomes" id="UP001202281"/>
    </source>
</evidence>
<dbReference type="Pfam" id="PF05954">
    <property type="entry name" value="Phage_GPD"/>
    <property type="match status" value="1"/>
</dbReference>
<evidence type="ECO:0000313" key="2">
    <source>
        <dbReference type="EMBL" id="MCJ2186493.1"/>
    </source>
</evidence>
<keyword evidence="3" id="KW-1185">Reference proteome</keyword>
<reference evidence="2 3" key="1">
    <citation type="submission" date="2022-04" db="EMBL/GenBank/DDBJ databases">
        <title>Identification of a novel bacterium isolated from mangrove sediments.</title>
        <authorList>
            <person name="Pan X."/>
        </authorList>
    </citation>
    <scope>NUCLEOTIDE SEQUENCE [LARGE SCALE GENOMIC DNA]</scope>
    <source>
        <strain evidence="2 3">B2638</strain>
    </source>
</reference>
<name>A0ABT0BN67_9SPHN</name>
<sequence length="361" mass="38995">MALHDPVPLHATAPTIEVDGQSFPMLAANLEHMRMNEGPGGLSSLELAFIDSVPDGTGSHYAANSASPLRLGAGVRVFAGAATTGAGEIFDGQVTAIESEIRPDGPPVFTILAEDRLFPARRRRRTRAYEAMTLGDVVDEIASDFALTAEVRDGVDQTARNWMQADETDLAFLRRILDRFDCDMQVVGDRLQVGRVGMDQRALVMLTAGDTIISARITADVAEQVTAIRKASFDPETGEATDSEEHASAFGPGEGQSGPEILEQNFSAVAMHCGRSGPLNDGDAALLARIEGERRARGFVRLDCSARGDSGLRVGTWVQLEGVNPMFANQFAVRRATHRWDHESGYRTDFLAECAYLKEAS</sequence>
<protein>
    <recommendedName>
        <fullName evidence="4">Phage protein D</fullName>
    </recommendedName>
</protein>
<organism evidence="2 3">
    <name type="scientific">Novosphingobium beihaiensis</name>
    <dbReference type="NCBI Taxonomy" id="2930389"/>
    <lineage>
        <taxon>Bacteria</taxon>
        <taxon>Pseudomonadati</taxon>
        <taxon>Pseudomonadota</taxon>
        <taxon>Alphaproteobacteria</taxon>
        <taxon>Sphingomonadales</taxon>
        <taxon>Sphingomonadaceae</taxon>
        <taxon>Novosphingobium</taxon>
    </lineage>
</organism>
<dbReference type="EMBL" id="JALHLG010000005">
    <property type="protein sequence ID" value="MCJ2186493.1"/>
    <property type="molecule type" value="Genomic_DNA"/>
</dbReference>
<dbReference type="RefSeq" id="WP_243918923.1">
    <property type="nucleotide sequence ID" value="NZ_JALHLG010000005.1"/>
</dbReference>
<gene>
    <name evidence="2" type="ORF">MTR66_06665</name>
</gene>
<dbReference type="Gene3D" id="3.55.50.10">
    <property type="entry name" value="Baseplate protein-like domains"/>
    <property type="match status" value="1"/>
</dbReference>
<dbReference type="Proteomes" id="UP001202281">
    <property type="component" value="Unassembled WGS sequence"/>
</dbReference>
<proteinExistence type="predicted"/>
<dbReference type="SUPFAM" id="SSF69279">
    <property type="entry name" value="Phage tail proteins"/>
    <property type="match status" value="1"/>
</dbReference>